<comment type="subcellular location">
    <subcellularLocation>
        <location evidence="1">Cell membrane</location>
        <topology evidence="1">Multi-pass membrane protein</topology>
    </subcellularLocation>
</comment>
<feature type="domain" description="Major facilitator superfamily (MFS) profile" evidence="9">
    <location>
        <begin position="15"/>
        <end position="444"/>
    </location>
</feature>
<keyword evidence="5 8" id="KW-0812">Transmembrane</keyword>
<dbReference type="FunFam" id="1.20.1250.20:FF:000218">
    <property type="entry name" value="facilitated trehalose transporter Tret1"/>
    <property type="match status" value="1"/>
</dbReference>
<keyword evidence="3" id="KW-1003">Cell membrane</keyword>
<keyword evidence="7 8" id="KW-0472">Membrane</keyword>
<dbReference type="GO" id="GO:0005886">
    <property type="term" value="C:plasma membrane"/>
    <property type="evidence" value="ECO:0007669"/>
    <property type="project" value="UniProtKB-SubCell"/>
</dbReference>
<keyword evidence="4" id="KW-0762">Sugar transport</keyword>
<feature type="transmembrane region" description="Helical" evidence="8">
    <location>
        <begin position="146"/>
        <end position="164"/>
    </location>
</feature>
<dbReference type="SUPFAM" id="SSF103473">
    <property type="entry name" value="MFS general substrate transporter"/>
    <property type="match status" value="1"/>
</dbReference>
<dbReference type="InterPro" id="IPR036259">
    <property type="entry name" value="MFS_trans_sf"/>
</dbReference>
<dbReference type="InterPro" id="IPR005829">
    <property type="entry name" value="Sugar_transporter_CS"/>
</dbReference>
<evidence type="ECO:0000256" key="3">
    <source>
        <dbReference type="ARBA" id="ARBA00022475"/>
    </source>
</evidence>
<accession>A0A834XKW7</accession>
<feature type="transmembrane region" description="Helical" evidence="8">
    <location>
        <begin position="88"/>
        <end position="106"/>
    </location>
</feature>
<dbReference type="PANTHER" id="PTHR48021:SF46">
    <property type="entry name" value="MAJOR FACILITATOR SUPERFAMILY (MFS) PROFILE DOMAIN-CONTAINING PROTEIN"/>
    <property type="match status" value="1"/>
</dbReference>
<feature type="transmembrane region" description="Helical" evidence="8">
    <location>
        <begin position="354"/>
        <end position="378"/>
    </location>
</feature>
<keyword evidence="11" id="KW-1185">Reference proteome</keyword>
<evidence type="ECO:0000256" key="7">
    <source>
        <dbReference type="ARBA" id="ARBA00023136"/>
    </source>
</evidence>
<evidence type="ECO:0000259" key="9">
    <source>
        <dbReference type="PROSITE" id="PS50850"/>
    </source>
</evidence>
<evidence type="ECO:0000313" key="10">
    <source>
        <dbReference type="EMBL" id="KAF7988752.1"/>
    </source>
</evidence>
<evidence type="ECO:0000256" key="6">
    <source>
        <dbReference type="ARBA" id="ARBA00022989"/>
    </source>
</evidence>
<evidence type="ECO:0000256" key="4">
    <source>
        <dbReference type="ARBA" id="ARBA00022597"/>
    </source>
</evidence>
<evidence type="ECO:0000256" key="1">
    <source>
        <dbReference type="ARBA" id="ARBA00004651"/>
    </source>
</evidence>
<dbReference type="OrthoDB" id="6133115at2759"/>
<reference evidence="10 11" key="1">
    <citation type="submission" date="2020-08" db="EMBL/GenBank/DDBJ databases">
        <title>Aphidius gifuensis genome sequencing and assembly.</title>
        <authorList>
            <person name="Du Z."/>
        </authorList>
    </citation>
    <scope>NUCLEOTIDE SEQUENCE [LARGE SCALE GENOMIC DNA]</scope>
    <source>
        <strain evidence="10">YNYX2018</strain>
        <tissue evidence="10">Adults</tissue>
    </source>
</reference>
<evidence type="ECO:0000256" key="5">
    <source>
        <dbReference type="ARBA" id="ARBA00022692"/>
    </source>
</evidence>
<feature type="transmembrane region" description="Helical" evidence="8">
    <location>
        <begin position="422"/>
        <end position="440"/>
    </location>
</feature>
<protein>
    <recommendedName>
        <fullName evidence="9">Major facilitator superfamily (MFS) profile domain-containing protein</fullName>
    </recommendedName>
</protein>
<dbReference type="Gene3D" id="1.20.1250.20">
    <property type="entry name" value="MFS general substrate transporter like domains"/>
    <property type="match status" value="1"/>
</dbReference>
<sequence>MVFNEFFLLNGNRRHQWIAIGETFLISIVMGMVSGWTSPSLAQLSGPDSPIPIDPHQAQWIVSLLIIGRIIGFVITLITTQYIGSKKILFLVGVIEAFGLLCLAIANSILWIYLSRFICGISFGMFTMTFPVYIGEISSPKIRGTMVCFVASGLTVGFLFGSIIAAYKTILFSLLALGINLIFVGSFYWQPETPYHLVKIDKIIEAEVSIKHYQCDVCNVKNEIESLKIFINAKDTYTYYDMFRELMISHNRQALINLNIFHILSALSGSFTVIFYLQILLTDARVTIINPADTVIALTTIGLVGEIMAVFVGDKLGRKVLLSVSNIGIGIAFIGIASHFLLLNYGYEPTNLQWLPIIATVLFTIFINFGLVSVPSIILSELFAPNVKTISVFICNIIGSLAAFLSSFTYDLLLSNIGYNLYFYFAFIIIIATLFVIIFLPETRGKSLQDIQEMLQNKL</sequence>
<proteinExistence type="predicted"/>
<dbReference type="InterPro" id="IPR020846">
    <property type="entry name" value="MFS_dom"/>
</dbReference>
<feature type="transmembrane region" description="Helical" evidence="8">
    <location>
        <begin position="254"/>
        <end position="275"/>
    </location>
</feature>
<dbReference type="Pfam" id="PF00083">
    <property type="entry name" value="Sugar_tr"/>
    <property type="match status" value="1"/>
</dbReference>
<dbReference type="PROSITE" id="PS50850">
    <property type="entry name" value="MFS"/>
    <property type="match status" value="1"/>
</dbReference>
<dbReference type="Proteomes" id="UP000639338">
    <property type="component" value="Unassembled WGS sequence"/>
</dbReference>
<feature type="transmembrane region" description="Helical" evidence="8">
    <location>
        <begin position="170"/>
        <end position="189"/>
    </location>
</feature>
<feature type="transmembrane region" description="Helical" evidence="8">
    <location>
        <begin position="295"/>
        <end position="313"/>
    </location>
</feature>
<feature type="transmembrane region" description="Helical" evidence="8">
    <location>
        <begin position="112"/>
        <end position="134"/>
    </location>
</feature>
<feature type="transmembrane region" description="Helical" evidence="8">
    <location>
        <begin position="320"/>
        <end position="342"/>
    </location>
</feature>
<feature type="transmembrane region" description="Helical" evidence="8">
    <location>
        <begin position="58"/>
        <end position="79"/>
    </location>
</feature>
<evidence type="ECO:0000256" key="8">
    <source>
        <dbReference type="SAM" id="Phobius"/>
    </source>
</evidence>
<organism evidence="10 11">
    <name type="scientific">Aphidius gifuensis</name>
    <name type="common">Parasitoid wasp</name>
    <dbReference type="NCBI Taxonomy" id="684658"/>
    <lineage>
        <taxon>Eukaryota</taxon>
        <taxon>Metazoa</taxon>
        <taxon>Ecdysozoa</taxon>
        <taxon>Arthropoda</taxon>
        <taxon>Hexapoda</taxon>
        <taxon>Insecta</taxon>
        <taxon>Pterygota</taxon>
        <taxon>Neoptera</taxon>
        <taxon>Endopterygota</taxon>
        <taxon>Hymenoptera</taxon>
        <taxon>Apocrita</taxon>
        <taxon>Ichneumonoidea</taxon>
        <taxon>Braconidae</taxon>
        <taxon>Aphidiinae</taxon>
        <taxon>Aphidius</taxon>
    </lineage>
</organism>
<feature type="transmembrane region" description="Helical" evidence="8">
    <location>
        <begin position="390"/>
        <end position="410"/>
    </location>
</feature>
<keyword evidence="6 8" id="KW-1133">Transmembrane helix</keyword>
<dbReference type="PANTHER" id="PTHR48021">
    <property type="match status" value="1"/>
</dbReference>
<evidence type="ECO:0000256" key="2">
    <source>
        <dbReference type="ARBA" id="ARBA00022448"/>
    </source>
</evidence>
<dbReference type="InterPro" id="IPR005828">
    <property type="entry name" value="MFS_sugar_transport-like"/>
</dbReference>
<keyword evidence="2" id="KW-0813">Transport</keyword>
<comment type="caution">
    <text evidence="10">The sequence shown here is derived from an EMBL/GenBank/DDBJ whole genome shotgun (WGS) entry which is preliminary data.</text>
</comment>
<dbReference type="InterPro" id="IPR050549">
    <property type="entry name" value="MFS_Trehalose_Transporter"/>
</dbReference>
<gene>
    <name evidence="10" type="ORF">HCN44_007062</name>
</gene>
<evidence type="ECO:0000313" key="11">
    <source>
        <dbReference type="Proteomes" id="UP000639338"/>
    </source>
</evidence>
<feature type="transmembrane region" description="Helical" evidence="8">
    <location>
        <begin position="17"/>
        <end position="38"/>
    </location>
</feature>
<dbReference type="EMBL" id="JACMRX010000005">
    <property type="protein sequence ID" value="KAF7988752.1"/>
    <property type="molecule type" value="Genomic_DNA"/>
</dbReference>
<dbReference type="PROSITE" id="PS00217">
    <property type="entry name" value="SUGAR_TRANSPORT_2"/>
    <property type="match status" value="1"/>
</dbReference>
<name>A0A834XKW7_APHGI</name>
<dbReference type="GO" id="GO:0022857">
    <property type="term" value="F:transmembrane transporter activity"/>
    <property type="evidence" value="ECO:0007669"/>
    <property type="project" value="InterPro"/>
</dbReference>
<dbReference type="AlphaFoldDB" id="A0A834XKW7"/>